<name>A0A517RD08_9PLAN</name>
<dbReference type="Proteomes" id="UP000317171">
    <property type="component" value="Chromosome"/>
</dbReference>
<dbReference type="EMBL" id="CP036269">
    <property type="protein sequence ID" value="QDT41770.1"/>
    <property type="molecule type" value="Genomic_DNA"/>
</dbReference>
<sequence length="327" mass="37532">MTRKQHRQKFLTPLTRLRKQNNHPFVVWNSVASVLLSGPSRFPLPTVNHAKRGWSVSPVPTGTAMRQSERTFYSRNIYCQLQWLSSKHGNSLKTVANPRRRTMHKDVIATVEVFSGLSLLKPEKLEWEQRISERSPSRSFRQIHCIEALPSTDYGRWRVGRGAVPSPRHSRPGSNFLSLFVMDNCTYCKCKDTPENPLYHGAVWSDPFSRKPDQQDFAYCEECSNRGGIGTTDPHRFFGNCCFCDREFWEYSGIYVLECEDPRNTMSDTACLRCIRNYNIENAIRCKCCGGSADGYYCWGFCRKCECGCIGNAVEDCDNVKCRVKQP</sequence>
<gene>
    <name evidence="1" type="ORF">Pan241w_18330</name>
</gene>
<organism evidence="1 2">
    <name type="scientific">Gimesia alba</name>
    <dbReference type="NCBI Taxonomy" id="2527973"/>
    <lineage>
        <taxon>Bacteria</taxon>
        <taxon>Pseudomonadati</taxon>
        <taxon>Planctomycetota</taxon>
        <taxon>Planctomycetia</taxon>
        <taxon>Planctomycetales</taxon>
        <taxon>Planctomycetaceae</taxon>
        <taxon>Gimesia</taxon>
    </lineage>
</organism>
<keyword evidence="2" id="KW-1185">Reference proteome</keyword>
<evidence type="ECO:0000313" key="2">
    <source>
        <dbReference type="Proteomes" id="UP000317171"/>
    </source>
</evidence>
<reference evidence="1 2" key="1">
    <citation type="submission" date="2019-02" db="EMBL/GenBank/DDBJ databases">
        <title>Deep-cultivation of Planctomycetes and their phenomic and genomic characterization uncovers novel biology.</title>
        <authorList>
            <person name="Wiegand S."/>
            <person name="Jogler M."/>
            <person name="Boedeker C."/>
            <person name="Pinto D."/>
            <person name="Vollmers J."/>
            <person name="Rivas-Marin E."/>
            <person name="Kohn T."/>
            <person name="Peeters S.H."/>
            <person name="Heuer A."/>
            <person name="Rast P."/>
            <person name="Oberbeckmann S."/>
            <person name="Bunk B."/>
            <person name="Jeske O."/>
            <person name="Meyerdierks A."/>
            <person name="Storesund J.E."/>
            <person name="Kallscheuer N."/>
            <person name="Luecker S."/>
            <person name="Lage O.M."/>
            <person name="Pohl T."/>
            <person name="Merkel B.J."/>
            <person name="Hornburger P."/>
            <person name="Mueller R.-W."/>
            <person name="Bruemmer F."/>
            <person name="Labrenz M."/>
            <person name="Spormann A.M."/>
            <person name="Op den Camp H."/>
            <person name="Overmann J."/>
            <person name="Amann R."/>
            <person name="Jetten M.S.M."/>
            <person name="Mascher T."/>
            <person name="Medema M.H."/>
            <person name="Devos D.P."/>
            <person name="Kaster A.-K."/>
            <person name="Ovreas L."/>
            <person name="Rohde M."/>
            <person name="Galperin M.Y."/>
            <person name="Jogler C."/>
        </authorList>
    </citation>
    <scope>NUCLEOTIDE SEQUENCE [LARGE SCALE GENOMIC DNA]</scope>
    <source>
        <strain evidence="1 2">Pan241w</strain>
    </source>
</reference>
<dbReference type="KEGG" id="gaz:Pan241w_18330"/>
<protein>
    <submittedName>
        <fullName evidence="1">Uncharacterized protein</fullName>
    </submittedName>
</protein>
<evidence type="ECO:0000313" key="1">
    <source>
        <dbReference type="EMBL" id="QDT41770.1"/>
    </source>
</evidence>
<dbReference type="AlphaFoldDB" id="A0A517RD08"/>
<accession>A0A517RD08</accession>
<proteinExistence type="predicted"/>